<dbReference type="Gene3D" id="1.10.1660.10">
    <property type="match status" value="1"/>
</dbReference>
<evidence type="ECO:0000256" key="1">
    <source>
        <dbReference type="SAM" id="Coils"/>
    </source>
</evidence>
<dbReference type="EMBL" id="JBHMEZ010000003">
    <property type="protein sequence ID" value="MFB9052448.1"/>
    <property type="molecule type" value="Genomic_DNA"/>
</dbReference>
<keyword evidence="1" id="KW-0175">Coiled coil</keyword>
<keyword evidence="3" id="KW-1185">Reference proteome</keyword>
<name>A0ABV5EZU5_9FLAO</name>
<evidence type="ECO:0000313" key="2">
    <source>
        <dbReference type="EMBL" id="MFB9052448.1"/>
    </source>
</evidence>
<comment type="caution">
    <text evidence="2">The sequence shown here is derived from an EMBL/GenBank/DDBJ whole genome shotgun (WGS) entry which is preliminary data.</text>
</comment>
<reference evidence="2 3" key="1">
    <citation type="submission" date="2024-09" db="EMBL/GenBank/DDBJ databases">
        <authorList>
            <person name="Sun Q."/>
            <person name="Mori K."/>
        </authorList>
    </citation>
    <scope>NUCLEOTIDE SEQUENCE [LARGE SCALE GENOMIC DNA]</scope>
    <source>
        <strain evidence="2 3">CECT 8286</strain>
    </source>
</reference>
<dbReference type="Pfam" id="PF13591">
    <property type="entry name" value="MerR_2"/>
    <property type="match status" value="1"/>
</dbReference>
<feature type="coiled-coil region" evidence="1">
    <location>
        <begin position="71"/>
        <end position="98"/>
    </location>
</feature>
<proteinExistence type="predicted"/>
<dbReference type="Proteomes" id="UP001589605">
    <property type="component" value="Unassembled WGS sequence"/>
</dbReference>
<protein>
    <submittedName>
        <fullName evidence="2">Chaperone modulator CbpM</fullName>
    </submittedName>
</protein>
<sequence length="98" mass="11546">MAENHYILVNTICVQYNIEPVFIENLHSIGLVEIITMENNTFLHQDTLTDLEKMIRLHNELHVNIEGIDVAFNLLKKVDRLQQELSVTKNKLHFYENQ</sequence>
<evidence type="ECO:0000313" key="3">
    <source>
        <dbReference type="Proteomes" id="UP001589605"/>
    </source>
</evidence>
<accession>A0ABV5EZU5</accession>
<gene>
    <name evidence="2" type="ORF">ACFFVB_05090</name>
</gene>
<dbReference type="RefSeq" id="WP_382381633.1">
    <property type="nucleotide sequence ID" value="NZ_JBHMEZ010000003.1"/>
</dbReference>
<organism evidence="2 3">
    <name type="scientific">Formosa undariae</name>
    <dbReference type="NCBI Taxonomy" id="1325436"/>
    <lineage>
        <taxon>Bacteria</taxon>
        <taxon>Pseudomonadati</taxon>
        <taxon>Bacteroidota</taxon>
        <taxon>Flavobacteriia</taxon>
        <taxon>Flavobacteriales</taxon>
        <taxon>Flavobacteriaceae</taxon>
        <taxon>Formosa</taxon>
    </lineage>
</organism>